<dbReference type="EMBL" id="JBAPLV010000019">
    <property type="protein sequence ID" value="MEI4280115.1"/>
    <property type="molecule type" value="Genomic_DNA"/>
</dbReference>
<evidence type="ECO:0000313" key="3">
    <source>
        <dbReference type="Proteomes" id="UP001373496"/>
    </source>
</evidence>
<feature type="transmembrane region" description="Helical" evidence="1">
    <location>
        <begin position="113"/>
        <end position="132"/>
    </location>
</feature>
<evidence type="ECO:0000313" key="2">
    <source>
        <dbReference type="EMBL" id="MEI4280115.1"/>
    </source>
</evidence>
<feature type="transmembrane region" description="Helical" evidence="1">
    <location>
        <begin position="59"/>
        <end position="81"/>
    </location>
</feature>
<organism evidence="2 3">
    <name type="scientific">Klenkia terrae</name>
    <dbReference type="NCBI Taxonomy" id="1052259"/>
    <lineage>
        <taxon>Bacteria</taxon>
        <taxon>Bacillati</taxon>
        <taxon>Actinomycetota</taxon>
        <taxon>Actinomycetes</taxon>
        <taxon>Geodermatophilales</taxon>
        <taxon>Geodermatophilaceae</taxon>
        <taxon>Klenkia</taxon>
    </lineage>
</organism>
<keyword evidence="1" id="KW-1133">Transmembrane helix</keyword>
<sequence>MTDRTPAPPSVRVAVGTLLALALLLGISAALTLLGQDTVVDRFVAAQPELDRAAVTRSLVLGQLLYLVLALAAGVGAVALLRGRPWGRWLGVGAALFLGLRTLLSTLTAGGTTILSLLVLVLCVAAVSSLLARTTRAWLPARRTG</sequence>
<name>A0ABU8E935_9ACTN</name>
<gene>
    <name evidence="2" type="ORF">UXQ13_16710</name>
</gene>
<protein>
    <submittedName>
        <fullName evidence="2">Uncharacterized protein</fullName>
    </submittedName>
</protein>
<dbReference type="Proteomes" id="UP001373496">
    <property type="component" value="Unassembled WGS sequence"/>
</dbReference>
<dbReference type="RefSeq" id="WP_225233209.1">
    <property type="nucleotide sequence ID" value="NZ_JBAPLV010000019.1"/>
</dbReference>
<evidence type="ECO:0000256" key="1">
    <source>
        <dbReference type="SAM" id="Phobius"/>
    </source>
</evidence>
<keyword evidence="1" id="KW-0472">Membrane</keyword>
<keyword evidence="3" id="KW-1185">Reference proteome</keyword>
<proteinExistence type="predicted"/>
<feature type="transmembrane region" description="Helical" evidence="1">
    <location>
        <begin position="88"/>
        <end position="107"/>
    </location>
</feature>
<reference evidence="2 3" key="1">
    <citation type="submission" date="2024-03" db="EMBL/GenBank/DDBJ databases">
        <title>Draft genome sequence of Klenkia terrae.</title>
        <authorList>
            <person name="Duangmal K."/>
            <person name="Chantavorakit T."/>
        </authorList>
    </citation>
    <scope>NUCLEOTIDE SEQUENCE [LARGE SCALE GENOMIC DNA]</scope>
    <source>
        <strain evidence="2 3">JCM 17786</strain>
    </source>
</reference>
<comment type="caution">
    <text evidence="2">The sequence shown here is derived from an EMBL/GenBank/DDBJ whole genome shotgun (WGS) entry which is preliminary data.</text>
</comment>
<accession>A0ABU8E935</accession>
<keyword evidence="1" id="KW-0812">Transmembrane</keyword>